<comment type="similarity">
    <text evidence="1">Belongs to the mTERF family.</text>
</comment>
<keyword evidence="2" id="KW-0806">Transcription termination</keyword>
<dbReference type="PANTHER" id="PTHR13068">
    <property type="entry name" value="CGI-12 PROTEIN-RELATED"/>
    <property type="match status" value="1"/>
</dbReference>
<keyword evidence="2" id="KW-0805">Transcription regulation</keyword>
<dbReference type="EMBL" id="GBRH01172193">
    <property type="protein sequence ID" value="JAE25703.1"/>
    <property type="molecule type" value="Transcribed_RNA"/>
</dbReference>
<evidence type="ECO:0000256" key="3">
    <source>
        <dbReference type="ARBA" id="ARBA00022946"/>
    </source>
</evidence>
<dbReference type="GO" id="GO:0006353">
    <property type="term" value="P:DNA-templated transcription termination"/>
    <property type="evidence" value="ECO:0007669"/>
    <property type="project" value="UniProtKB-KW"/>
</dbReference>
<organism evidence="4">
    <name type="scientific">Arundo donax</name>
    <name type="common">Giant reed</name>
    <name type="synonym">Donax arundinaceus</name>
    <dbReference type="NCBI Taxonomy" id="35708"/>
    <lineage>
        <taxon>Eukaryota</taxon>
        <taxon>Viridiplantae</taxon>
        <taxon>Streptophyta</taxon>
        <taxon>Embryophyta</taxon>
        <taxon>Tracheophyta</taxon>
        <taxon>Spermatophyta</taxon>
        <taxon>Magnoliopsida</taxon>
        <taxon>Liliopsida</taxon>
        <taxon>Poales</taxon>
        <taxon>Poaceae</taxon>
        <taxon>PACMAD clade</taxon>
        <taxon>Arundinoideae</taxon>
        <taxon>Arundineae</taxon>
        <taxon>Arundo</taxon>
    </lineage>
</organism>
<reference evidence="4" key="2">
    <citation type="journal article" date="2015" name="Data Brief">
        <title>Shoot transcriptome of the giant reed, Arundo donax.</title>
        <authorList>
            <person name="Barrero R.A."/>
            <person name="Guerrero F.D."/>
            <person name="Moolhuijzen P."/>
            <person name="Goolsby J.A."/>
            <person name="Tidwell J."/>
            <person name="Bellgard S.E."/>
            <person name="Bellgard M.I."/>
        </authorList>
    </citation>
    <scope>NUCLEOTIDE SEQUENCE</scope>
    <source>
        <tissue evidence="4">Shoot tissue taken approximately 20 cm above the soil surface</tissue>
    </source>
</reference>
<keyword evidence="2" id="KW-0804">Transcription</keyword>
<dbReference type="SMART" id="SM00733">
    <property type="entry name" value="Mterf"/>
    <property type="match status" value="4"/>
</dbReference>
<evidence type="ECO:0000256" key="1">
    <source>
        <dbReference type="ARBA" id="ARBA00007692"/>
    </source>
</evidence>
<dbReference type="Gene3D" id="1.25.70.10">
    <property type="entry name" value="Transcription termination factor 3, mitochondrial"/>
    <property type="match status" value="1"/>
</dbReference>
<dbReference type="InterPro" id="IPR003690">
    <property type="entry name" value="MTERF"/>
</dbReference>
<evidence type="ECO:0000313" key="4">
    <source>
        <dbReference type="EMBL" id="JAE25703.1"/>
    </source>
</evidence>
<sequence length="287" mass="32413">MDPTFLCADVEGTLAPRVADLGGLGLSRDDIRRIIPLSPNSFRNRFLRRNFEFWLAELGSFDKMLQVLRMNSGLLSIDLDKVAKPNLAFLRQCGLTASGIASTNVYNTRLFTMNPELLREGVERVEELGVERGAPMFGRTLALIALTSKEVVVRRIQLLRKYGFSQDDVPVIVRKAPLVLGMSDQKIERNLDFLIKDVGLEVPYIVRRPVLIMYSVEQRLLPRHCLLKALRQKASLKGEFDYYVTAAMSEKTFLQKYVLPYKDHVPDLVDGYASKCAGKTTARVTSL</sequence>
<accession>A0A0A9GYL5</accession>
<reference evidence="4" key="1">
    <citation type="submission" date="2014-09" db="EMBL/GenBank/DDBJ databases">
        <authorList>
            <person name="Magalhaes I.L.F."/>
            <person name="Oliveira U."/>
            <person name="Santos F.R."/>
            <person name="Vidigal T.H.D.A."/>
            <person name="Brescovit A.D."/>
            <person name="Santos A.J."/>
        </authorList>
    </citation>
    <scope>NUCLEOTIDE SEQUENCE</scope>
    <source>
        <tissue evidence="4">Shoot tissue taken approximately 20 cm above the soil surface</tissue>
    </source>
</reference>
<keyword evidence="3" id="KW-0809">Transit peptide</keyword>
<dbReference type="PANTHER" id="PTHR13068:SF83">
    <property type="entry name" value="OS06G0224500 PROTEIN"/>
    <property type="match status" value="1"/>
</dbReference>
<dbReference type="AlphaFoldDB" id="A0A0A9GYL5"/>
<protein>
    <submittedName>
        <fullName evidence="4">Uncharacterized protein</fullName>
    </submittedName>
</protein>
<name>A0A0A9GYL5_ARUDO</name>
<evidence type="ECO:0000256" key="2">
    <source>
        <dbReference type="ARBA" id="ARBA00022472"/>
    </source>
</evidence>
<dbReference type="Pfam" id="PF02536">
    <property type="entry name" value="mTERF"/>
    <property type="match status" value="1"/>
</dbReference>
<dbReference type="InterPro" id="IPR038538">
    <property type="entry name" value="MTERF_sf"/>
</dbReference>
<dbReference type="GO" id="GO:0003676">
    <property type="term" value="F:nucleic acid binding"/>
    <property type="evidence" value="ECO:0007669"/>
    <property type="project" value="InterPro"/>
</dbReference>
<proteinExistence type="inferred from homology"/>
<dbReference type="FunFam" id="1.25.70.10:FF:000001">
    <property type="entry name" value="Mitochondrial transcription termination factor-like"/>
    <property type="match status" value="1"/>
</dbReference>